<name>A0ABW4B122_9GAMM</name>
<evidence type="ECO:0000259" key="2">
    <source>
        <dbReference type="Pfam" id="PF05569"/>
    </source>
</evidence>
<dbReference type="CDD" id="cd07326">
    <property type="entry name" value="M56_BlaR1_MecR1_like"/>
    <property type="match status" value="1"/>
</dbReference>
<evidence type="ECO:0000256" key="1">
    <source>
        <dbReference type="SAM" id="Phobius"/>
    </source>
</evidence>
<comment type="caution">
    <text evidence="3">The sequence shown here is derived from an EMBL/GenBank/DDBJ whole genome shotgun (WGS) entry which is preliminary data.</text>
</comment>
<dbReference type="PANTHER" id="PTHR34978">
    <property type="entry name" value="POSSIBLE SENSOR-TRANSDUCER PROTEIN BLAR"/>
    <property type="match status" value="1"/>
</dbReference>
<organism evidence="3 4">
    <name type="scientific">Rhodanobacter aciditrophus</name>
    <dbReference type="NCBI Taxonomy" id="1623218"/>
    <lineage>
        <taxon>Bacteria</taxon>
        <taxon>Pseudomonadati</taxon>
        <taxon>Pseudomonadota</taxon>
        <taxon>Gammaproteobacteria</taxon>
        <taxon>Lysobacterales</taxon>
        <taxon>Rhodanobacteraceae</taxon>
        <taxon>Rhodanobacter</taxon>
    </lineage>
</organism>
<dbReference type="Proteomes" id="UP001597059">
    <property type="component" value="Unassembled WGS sequence"/>
</dbReference>
<evidence type="ECO:0000313" key="3">
    <source>
        <dbReference type="EMBL" id="MFD1383637.1"/>
    </source>
</evidence>
<dbReference type="InterPro" id="IPR052173">
    <property type="entry name" value="Beta-lactam_resp_regulator"/>
</dbReference>
<dbReference type="Pfam" id="PF05569">
    <property type="entry name" value="Peptidase_M56"/>
    <property type="match status" value="1"/>
</dbReference>
<dbReference type="PANTHER" id="PTHR34978:SF3">
    <property type="entry name" value="SLR0241 PROTEIN"/>
    <property type="match status" value="1"/>
</dbReference>
<proteinExistence type="predicted"/>
<feature type="domain" description="Peptidase M56" evidence="2">
    <location>
        <begin position="118"/>
        <end position="262"/>
    </location>
</feature>
<feature type="transmembrane region" description="Helical" evidence="1">
    <location>
        <begin position="88"/>
        <end position="109"/>
    </location>
</feature>
<keyword evidence="4" id="KW-1185">Reference proteome</keyword>
<feature type="transmembrane region" description="Helical" evidence="1">
    <location>
        <begin position="35"/>
        <end position="55"/>
    </location>
</feature>
<dbReference type="InterPro" id="IPR008756">
    <property type="entry name" value="Peptidase_M56"/>
</dbReference>
<dbReference type="RefSeq" id="WP_377367092.1">
    <property type="nucleotide sequence ID" value="NZ_JBHTMN010000011.1"/>
</dbReference>
<keyword evidence="1" id="KW-0472">Membrane</keyword>
<dbReference type="Gene3D" id="3.30.2010.10">
    <property type="entry name" value="Metalloproteases ('zincins'), catalytic domain"/>
    <property type="match status" value="1"/>
</dbReference>
<keyword evidence="1" id="KW-0812">Transmembrane</keyword>
<feature type="transmembrane region" description="Helical" evidence="1">
    <location>
        <begin position="278"/>
        <end position="299"/>
    </location>
</feature>
<evidence type="ECO:0000313" key="4">
    <source>
        <dbReference type="Proteomes" id="UP001597059"/>
    </source>
</evidence>
<gene>
    <name evidence="3" type="ORF">ACFQ45_09680</name>
</gene>
<reference evidence="4" key="1">
    <citation type="journal article" date="2019" name="Int. J. Syst. Evol. Microbiol.">
        <title>The Global Catalogue of Microorganisms (GCM) 10K type strain sequencing project: providing services to taxonomists for standard genome sequencing and annotation.</title>
        <authorList>
            <consortium name="The Broad Institute Genomics Platform"/>
            <consortium name="The Broad Institute Genome Sequencing Center for Infectious Disease"/>
            <person name="Wu L."/>
            <person name="Ma J."/>
        </authorList>
    </citation>
    <scope>NUCLEOTIDE SEQUENCE [LARGE SCALE GENOMIC DNA]</scope>
    <source>
        <strain evidence="4">JCM 30774</strain>
    </source>
</reference>
<accession>A0ABW4B122</accession>
<dbReference type="EMBL" id="JBHTMN010000011">
    <property type="protein sequence ID" value="MFD1383637.1"/>
    <property type="molecule type" value="Genomic_DNA"/>
</dbReference>
<keyword evidence="1" id="KW-1133">Transmembrane helix</keyword>
<sequence length="303" mass="34190">MSLLVGAIVSFALVLLSPVLLYLYRRSSALEQKWLVLLSACSPWLAGLLVMLSGLSDHWFDLHLMLALEPLIHWHHLDWFQWQSWQGLSLLMLGTWLMISSGLWIKAYFEQVIYAKRIQSLSVSSKLADNVSLLETSELLAITVGMLNPKIYVSTGLLENTSKQEEEIILAHEQSHVQKRDNFTRAIVSFACCYLPYPLAKAIKLHFVLATEKLADQYAATQSRQTDVASTLIKVAKLKMHNDNAAMSYFWDQQELSERVQQLLAPTAFSALRSLPTLTTLLIGAVISTGLVDVLHHFFDSFI</sequence>
<protein>
    <submittedName>
        <fullName evidence="3">M56 family metallopeptidase</fullName>
    </submittedName>
</protein>
<feature type="transmembrane region" description="Helical" evidence="1">
    <location>
        <begin position="6"/>
        <end position="23"/>
    </location>
</feature>